<dbReference type="GO" id="GO:0005524">
    <property type="term" value="F:ATP binding"/>
    <property type="evidence" value="ECO:0007669"/>
    <property type="project" value="UniProtKB-KW"/>
</dbReference>
<keyword evidence="7" id="KW-0315">Glutamine amidotransferase</keyword>
<evidence type="ECO:0000313" key="8">
    <source>
        <dbReference type="EMBL" id="QOD38529.1"/>
    </source>
</evidence>
<dbReference type="Pfam" id="PF13507">
    <property type="entry name" value="GATase_5"/>
    <property type="match status" value="1"/>
</dbReference>
<evidence type="ECO:0000256" key="5">
    <source>
        <dbReference type="ARBA" id="ARBA00022801"/>
    </source>
</evidence>
<dbReference type="RefSeq" id="WP_191111303.1">
    <property type="nucleotide sequence ID" value="NZ_CP061738.1"/>
</dbReference>
<dbReference type="CDD" id="cd01740">
    <property type="entry name" value="GATase1_FGAR_AT"/>
    <property type="match status" value="1"/>
</dbReference>
<keyword evidence="1" id="KW-0963">Cytoplasm</keyword>
<dbReference type="SMART" id="SM01211">
    <property type="entry name" value="GATase_5"/>
    <property type="match status" value="1"/>
</dbReference>
<sequence length="265" mass="29899">MKIIVLSGYGLNCEKETAFAFMECSRKLGISNIEVKIVHVNEIINDPSELKSSSILAIPGGFSYGDDTGAGNAFALRIENNLLNEFQEFLSQDKLVIGICNGCQILVKLIPEFSNLALIRNDIGNYQCRWIRVKVDSQNNSVWLRNLDELYLPIAHGEGKFFMDQSTLGQLIENNSIALRYTDESGNYANLQFPYNPNGSTYDLAALSDKSGRVLALMPHPERGIFFTQQDDWPLKKEKCKRLRFAVPKYGDGMLIFENALKYFC</sequence>
<evidence type="ECO:0000256" key="2">
    <source>
        <dbReference type="ARBA" id="ARBA00022598"/>
    </source>
</evidence>
<dbReference type="Gene3D" id="3.40.50.880">
    <property type="match status" value="1"/>
</dbReference>
<evidence type="ECO:0000256" key="4">
    <source>
        <dbReference type="ARBA" id="ARBA00022755"/>
    </source>
</evidence>
<evidence type="ECO:0000256" key="7">
    <source>
        <dbReference type="ARBA" id="ARBA00022962"/>
    </source>
</evidence>
<dbReference type="InterPro" id="IPR029062">
    <property type="entry name" value="Class_I_gatase-like"/>
</dbReference>
<dbReference type="KEGG" id="wms:ID128_01360"/>
<proteinExistence type="predicted"/>
<gene>
    <name evidence="8" type="ORF">ID128_01360</name>
</gene>
<dbReference type="GO" id="GO:0004642">
    <property type="term" value="F:phosphoribosylformylglycinamidine synthase activity"/>
    <property type="evidence" value="ECO:0007669"/>
    <property type="project" value="InterPro"/>
</dbReference>
<dbReference type="PANTHER" id="PTHR10099:SF1">
    <property type="entry name" value="PHOSPHORIBOSYLFORMYLGLYCINAMIDINE SYNTHASE"/>
    <property type="match status" value="1"/>
</dbReference>
<evidence type="ECO:0000256" key="1">
    <source>
        <dbReference type="ARBA" id="ARBA00022490"/>
    </source>
</evidence>
<accession>A0A7M3U294</accession>
<keyword evidence="4" id="KW-0658">Purine biosynthesis</keyword>
<dbReference type="EMBL" id="CP061738">
    <property type="protein sequence ID" value="QOD38529.1"/>
    <property type="molecule type" value="Genomic_DNA"/>
</dbReference>
<protein>
    <submittedName>
        <fullName evidence="8">Phosphoribosylformylglycinamidine synthase subunit PurQ</fullName>
    </submittedName>
</protein>
<dbReference type="GO" id="GO:0005737">
    <property type="term" value="C:cytoplasm"/>
    <property type="evidence" value="ECO:0007669"/>
    <property type="project" value="TreeGrafter"/>
</dbReference>
<dbReference type="SUPFAM" id="SSF52317">
    <property type="entry name" value="Class I glutamine amidotransferase-like"/>
    <property type="match status" value="1"/>
</dbReference>
<dbReference type="Proteomes" id="UP000516514">
    <property type="component" value="Chromosome"/>
</dbReference>
<evidence type="ECO:0000256" key="6">
    <source>
        <dbReference type="ARBA" id="ARBA00022840"/>
    </source>
</evidence>
<reference evidence="8 9" key="1">
    <citation type="submission" date="2020-09" db="EMBL/GenBank/DDBJ databases">
        <title>An Earliest Endosymbiont, Wolbachia massiliensis sp. nov., Strain PL13 From the Bed Bug (Cimex hemipterius), Type strain of a New supergroup T.</title>
        <authorList>
            <person name="Laidoudi Y."/>
            <person name="Levasseur A."/>
            <person name="Medkour H."/>
            <person name="Maaloum M."/>
            <person name="BenKhedher M."/>
            <person name="Sambou M."/>
            <person name="Bassene H."/>
            <person name="Davoust B."/>
            <person name="Fenollar F."/>
            <person name="Raoult D."/>
            <person name="Mediannikov O."/>
        </authorList>
    </citation>
    <scope>NUCLEOTIDE SEQUENCE [LARGE SCALE GENOMIC DNA]</scope>
    <source>
        <strain evidence="8 9">PL13</strain>
    </source>
</reference>
<dbReference type="GO" id="GO:0006189">
    <property type="term" value="P:'de novo' IMP biosynthetic process"/>
    <property type="evidence" value="ECO:0007669"/>
    <property type="project" value="InterPro"/>
</dbReference>
<keyword evidence="3" id="KW-0547">Nucleotide-binding</keyword>
<dbReference type="GO" id="GO:0016787">
    <property type="term" value="F:hydrolase activity"/>
    <property type="evidence" value="ECO:0007669"/>
    <property type="project" value="UniProtKB-KW"/>
</dbReference>
<name>A0A7M3U294_9RICK</name>
<dbReference type="AlphaFoldDB" id="A0A7M3U294"/>
<evidence type="ECO:0000256" key="3">
    <source>
        <dbReference type="ARBA" id="ARBA00022741"/>
    </source>
</evidence>
<organism evidence="8 9">
    <name type="scientific">Candidatus Wolbachia massiliensis</name>
    <dbReference type="NCBI Taxonomy" id="1845000"/>
    <lineage>
        <taxon>Bacteria</taxon>
        <taxon>Pseudomonadati</taxon>
        <taxon>Pseudomonadota</taxon>
        <taxon>Alphaproteobacteria</taxon>
        <taxon>Rickettsiales</taxon>
        <taxon>Anaplasmataceae</taxon>
        <taxon>Wolbachieae</taxon>
        <taxon>Wolbachia</taxon>
    </lineage>
</organism>
<dbReference type="InterPro" id="IPR010075">
    <property type="entry name" value="PRibForGlyAmidine_synth_PurQ"/>
</dbReference>
<evidence type="ECO:0000313" key="9">
    <source>
        <dbReference type="Proteomes" id="UP000516514"/>
    </source>
</evidence>
<keyword evidence="5" id="KW-0378">Hydrolase</keyword>
<keyword evidence="6" id="KW-0067">ATP-binding</keyword>
<dbReference type="PANTHER" id="PTHR10099">
    <property type="entry name" value="PHOSPHORIBOSYLFORMYLGLYCINAMIDINE SYNTHASE"/>
    <property type="match status" value="1"/>
</dbReference>
<keyword evidence="2" id="KW-0436">Ligase</keyword>
<dbReference type="PIRSF" id="PIRSF001586">
    <property type="entry name" value="FGAM_synth_I"/>
    <property type="match status" value="1"/>
</dbReference>
<keyword evidence="9" id="KW-1185">Reference proteome</keyword>